<keyword evidence="2" id="KW-1185">Reference proteome</keyword>
<gene>
    <name evidence="1" type="ORF">DEO72_LG11g315</name>
</gene>
<evidence type="ECO:0000313" key="1">
    <source>
        <dbReference type="EMBL" id="QCE13322.1"/>
    </source>
</evidence>
<sequence>MPRLLIEPRPYSLIRVQNLRTPFSSPRCISPLSLFLSTTCCSSHPPPPREALQPCCAAIALLRPPSPQAVASGSSYKVVTSSRRWLFFARQICRHHGLLFDAVPSHQAPSMLPSQDGLDADAIKRLPFILHQRATAEESECCIYLDAFVDVAKLKVLPGCEYSFHSECVERDGSREGIHSGGFMRDAGRNGNGDC</sequence>
<accession>A0A4D6NJV5</accession>
<dbReference type="EMBL" id="CP039355">
    <property type="protein sequence ID" value="QCE13322.1"/>
    <property type="molecule type" value="Genomic_DNA"/>
</dbReference>
<dbReference type="UniPathway" id="UPA00143"/>
<dbReference type="InterPro" id="IPR013083">
    <property type="entry name" value="Znf_RING/FYVE/PHD"/>
</dbReference>
<proteinExistence type="predicted"/>
<organism evidence="1 2">
    <name type="scientific">Vigna unguiculata</name>
    <name type="common">Cowpea</name>
    <dbReference type="NCBI Taxonomy" id="3917"/>
    <lineage>
        <taxon>Eukaryota</taxon>
        <taxon>Viridiplantae</taxon>
        <taxon>Streptophyta</taxon>
        <taxon>Embryophyta</taxon>
        <taxon>Tracheophyta</taxon>
        <taxon>Spermatophyta</taxon>
        <taxon>Magnoliopsida</taxon>
        <taxon>eudicotyledons</taxon>
        <taxon>Gunneridae</taxon>
        <taxon>Pentapetalae</taxon>
        <taxon>rosids</taxon>
        <taxon>fabids</taxon>
        <taxon>Fabales</taxon>
        <taxon>Fabaceae</taxon>
        <taxon>Papilionoideae</taxon>
        <taxon>50 kb inversion clade</taxon>
        <taxon>NPAAA clade</taxon>
        <taxon>indigoferoid/millettioid clade</taxon>
        <taxon>Phaseoleae</taxon>
        <taxon>Vigna</taxon>
    </lineage>
</organism>
<evidence type="ECO:0008006" key="3">
    <source>
        <dbReference type="Google" id="ProtNLM"/>
    </source>
</evidence>
<protein>
    <recommendedName>
        <fullName evidence="3">RING-type domain-containing protein</fullName>
    </recommendedName>
</protein>
<evidence type="ECO:0000313" key="2">
    <source>
        <dbReference type="Proteomes" id="UP000501690"/>
    </source>
</evidence>
<name>A0A4D6NJV5_VIGUN</name>
<reference evidence="1 2" key="1">
    <citation type="submission" date="2019-04" db="EMBL/GenBank/DDBJ databases">
        <title>An improved genome assembly and genetic linkage map for asparagus bean, Vigna unguiculata ssp. sesquipedialis.</title>
        <authorList>
            <person name="Xia Q."/>
            <person name="Zhang R."/>
            <person name="Dong Y."/>
        </authorList>
    </citation>
    <scope>NUCLEOTIDE SEQUENCE [LARGE SCALE GENOMIC DNA]</scope>
    <source>
        <tissue evidence="1">Leaf</tissue>
    </source>
</reference>
<dbReference type="GO" id="GO:0016567">
    <property type="term" value="P:protein ubiquitination"/>
    <property type="evidence" value="ECO:0007669"/>
    <property type="project" value="UniProtKB-UniPathway"/>
</dbReference>
<dbReference type="Proteomes" id="UP000501690">
    <property type="component" value="Linkage Group LG11"/>
</dbReference>
<dbReference type="AlphaFoldDB" id="A0A4D6NJV5"/>
<dbReference type="Gene3D" id="3.30.40.10">
    <property type="entry name" value="Zinc/RING finger domain, C3HC4 (zinc finger)"/>
    <property type="match status" value="1"/>
</dbReference>